<reference evidence="2 3" key="1">
    <citation type="journal article" date="2019" name="Sci. Rep.">
        <title>Orb-weaving spider Araneus ventricosus genome elucidates the spidroin gene catalogue.</title>
        <authorList>
            <person name="Kono N."/>
            <person name="Nakamura H."/>
            <person name="Ohtoshi R."/>
            <person name="Moran D.A.P."/>
            <person name="Shinohara A."/>
            <person name="Yoshida Y."/>
            <person name="Fujiwara M."/>
            <person name="Mori M."/>
            <person name="Tomita M."/>
            <person name="Arakawa K."/>
        </authorList>
    </citation>
    <scope>NUCLEOTIDE SEQUENCE [LARGE SCALE GENOMIC DNA]</scope>
</reference>
<comment type="caution">
    <text evidence="2">The sequence shown here is derived from an EMBL/GenBank/DDBJ whole genome shotgun (WGS) entry which is preliminary data.</text>
</comment>
<gene>
    <name evidence="2" type="ORF">AVEN_57818_1</name>
</gene>
<feature type="compositionally biased region" description="Basic and acidic residues" evidence="1">
    <location>
        <begin position="372"/>
        <end position="383"/>
    </location>
</feature>
<evidence type="ECO:0000313" key="3">
    <source>
        <dbReference type="Proteomes" id="UP000499080"/>
    </source>
</evidence>
<feature type="compositionally biased region" description="Basic residues" evidence="1">
    <location>
        <begin position="394"/>
        <end position="403"/>
    </location>
</feature>
<keyword evidence="3" id="KW-1185">Reference proteome</keyword>
<organism evidence="2 3">
    <name type="scientific">Araneus ventricosus</name>
    <name type="common">Orbweaver spider</name>
    <name type="synonym">Epeira ventricosa</name>
    <dbReference type="NCBI Taxonomy" id="182803"/>
    <lineage>
        <taxon>Eukaryota</taxon>
        <taxon>Metazoa</taxon>
        <taxon>Ecdysozoa</taxon>
        <taxon>Arthropoda</taxon>
        <taxon>Chelicerata</taxon>
        <taxon>Arachnida</taxon>
        <taxon>Araneae</taxon>
        <taxon>Araneomorphae</taxon>
        <taxon>Entelegynae</taxon>
        <taxon>Araneoidea</taxon>
        <taxon>Araneidae</taxon>
        <taxon>Araneus</taxon>
    </lineage>
</organism>
<evidence type="ECO:0000256" key="1">
    <source>
        <dbReference type="SAM" id="MobiDB-lite"/>
    </source>
</evidence>
<dbReference type="AlphaFoldDB" id="A0A4Y2I8L6"/>
<protein>
    <submittedName>
        <fullName evidence="2">Uncharacterized protein</fullName>
    </submittedName>
</protein>
<sequence length="481" mass="55436">MESSKRKSNIQADNVKLFNNPFTSSFQCRFESDVTLASIMTQEMTYVIKKFYPYFWRKFKFPVEDDTETECVESVKDLREAVWVHRIVSLWPWRTFLKTILSQMIYSRETYVSYIFFMISTTVKDLLNRHESFMTSCSLVTAIAAYVYNEGYHDFLGYCPDILMVLFEENYLKESDRIQIWDHLRDHLLACHYSEAYKIVEQKTNGNPFADVVNELDFVTEIKKIIKSNISVGEHAAVYRHTTEVIKRFKTRTPRNHSFIENKATISKRNASSQIEESLRNTERLTIEGDYLKDAKISSSLRNTEEQRKSESGQIILTEHIELVNLTIAQSHSAGQSLQNEMQEISLQTELSLSDARKLKISKNEQSSVSLKDAEGGGSKDAEISSSESQLRTPKSKKKKSKKEKVEKPNTYGEDSEAHDLKISSYSEEQSLQNIAKPRDTEASLPVPSKKEVLYALLFLIQKLNNSFRGVCDLLCVPMNN</sequence>
<name>A0A4Y2I8L6_ARAVE</name>
<dbReference type="Proteomes" id="UP000499080">
    <property type="component" value="Unassembled WGS sequence"/>
</dbReference>
<feature type="region of interest" description="Disordered" evidence="1">
    <location>
        <begin position="364"/>
        <end position="421"/>
    </location>
</feature>
<dbReference type="EMBL" id="BGPR01002470">
    <property type="protein sequence ID" value="GBM74018.1"/>
    <property type="molecule type" value="Genomic_DNA"/>
</dbReference>
<proteinExistence type="predicted"/>
<feature type="compositionally biased region" description="Polar residues" evidence="1">
    <location>
        <begin position="384"/>
        <end position="393"/>
    </location>
</feature>
<accession>A0A4Y2I8L6</accession>
<evidence type="ECO:0000313" key="2">
    <source>
        <dbReference type="EMBL" id="GBM74018.1"/>
    </source>
</evidence>